<organism evidence="10 11">
    <name type="scientific">Pelagomonas calceolata</name>
    <dbReference type="NCBI Taxonomy" id="35677"/>
    <lineage>
        <taxon>Eukaryota</taxon>
        <taxon>Sar</taxon>
        <taxon>Stramenopiles</taxon>
        <taxon>Ochrophyta</taxon>
        <taxon>Pelagophyceae</taxon>
        <taxon>Pelagomonadales</taxon>
        <taxon>Pelagomonadaceae</taxon>
        <taxon>Pelagomonas</taxon>
    </lineage>
</organism>
<dbReference type="EC" id="2.3.2.26" evidence="3"/>
<evidence type="ECO:0000256" key="7">
    <source>
        <dbReference type="SAM" id="MobiDB-lite"/>
    </source>
</evidence>
<feature type="compositionally biased region" description="Low complexity" evidence="7">
    <location>
        <begin position="907"/>
        <end position="916"/>
    </location>
</feature>
<dbReference type="GO" id="GO:0061630">
    <property type="term" value="F:ubiquitin protein ligase activity"/>
    <property type="evidence" value="ECO:0007669"/>
    <property type="project" value="UniProtKB-EC"/>
</dbReference>
<evidence type="ECO:0000256" key="4">
    <source>
        <dbReference type="ARBA" id="ARBA00022679"/>
    </source>
</evidence>
<gene>
    <name evidence="10" type="ORF">PECAL_4P07240</name>
</gene>
<comment type="pathway">
    <text evidence="2">Protein modification; protein ubiquitination.</text>
</comment>
<evidence type="ECO:0000313" key="10">
    <source>
        <dbReference type="EMBL" id="CAH0373518.1"/>
    </source>
</evidence>
<dbReference type="PANTHER" id="PTHR11254:SF440">
    <property type="entry name" value="E3 UBIQUITIN-PROTEIN LIGASE NEDD-4"/>
    <property type="match status" value="1"/>
</dbReference>
<dbReference type="Pfam" id="PF03382">
    <property type="entry name" value="DUF285"/>
    <property type="match status" value="1"/>
</dbReference>
<dbReference type="Proteomes" id="UP000789595">
    <property type="component" value="Unassembled WGS sequence"/>
</dbReference>
<keyword evidence="8" id="KW-0732">Signal</keyword>
<sequence>MVPVRAILWSMLLATAAADGTIRPYGAAKAAPLPLRKNAAEASTPHPIHEERRLSHGAPHCVQDGAFVEDACDLCYGGCGACWVYLSDSNEVACVDESVHASWDGMATCVNEDTVPNRSTKWCGATPAPTYLYCEDGYVEDCEGGHCCPESWVGNGDCDDHYEFLQHCDLSCYEEDGGDCVETPEPTSVPFEGCCFWSSSGDSCGDCDQPAANVDWCSFSRSNCESCSNAEWCGSSDIAPHAPAPSVRPTPQPSPRPSQPQPTDAQTVDGRVVLPDGVSCGGGTWHLPQSCETCSGYIDGRFSPLQNCVYGVGTNGRWKCKNEGSGDILELDNSCFETPEPSAEPTPEPSPEPTPEPTTNNVMTDANIRTAVHHWLDDSSKAELLYGHISDWDTSTVTDFSYLFCGNSQWSGCHGNAGAFDEPLNDWDTSAVTSMDRMFYLASSFNQDLDGWDTSSVLTMEEMFVAASAFDGRVNGWDVSSVRDMSSLFEKASSFNQELSGWNPETATSLQAMFSGATSFDQNIEGWDVSSVTTTQEMFYNAAAFNRPLNDWSLNQVTNMMAMFTEATSFNQDLSDWSLDGVADASDMFWGATAFDQDLGWCIPAYTGIGGLFGQTKCYSYDCGIAGIAGANGECETPEPSAEPTPEPGDPTASPVFAPTPRPSSEPSSEPTPRPSLRPSSKPTPRPTNKPSRRPTPAPSPRPTPRPTLRPSRRPTPSPSPQPGDPTAAPVLAPSPRPTPAPSRRPTPRPTRRPTPRPSPSPSARPTRRPTPAPTPVPGDPTAAPVFAPSPRPSARPTPRPSPAPTPRPSVRPTRRPSPMPTPRPSSKPTRRPTPRPTPAPTSKPTPRPSPRPSPRPTPVPSPAPSPKPTSRPTASPTPRPTAHPTPRPTPMPSSKPTPRPTPTPTATPGSPTASPVFAPTPRPTSRPTPMPTRRPTPKPTPRPTPIPTPLPTARPSRRPTPLPSMRPTPAPSPRPTPSPTPAPTPRPSPSPTATPGNPTAAPVFAPTPKPTPRPTPAPSSKPTLGPTTTPFEGCCFWSSTDDVCASCDAPASQTDWCSFSRDNCESCSNAQWCGANDVAPHAPLPTPRPTPVPTISATTVASSALVLEGVSADAFTAADAAAVKAALEAELVGSKVTDVTAVADDTEALEEAISSKSMHRRLAESCVVSFVVEAPGSDGNALLTRLADAVACDDFSERLANDPLYAAVDVERSQTYIRERSEVAVIVPVNDDSTAEDQSSSTREPFDAAGASGGAAALFTLIVAAAVVVRRRQRQRKVFAPATVTTLLDDVEAAEDVVEINIDGETATVPTPPVHVASPDQEQRVRSLSKEPTTPSAARGFLDSARGFLFETFARRRKVERLLTFEEGTASVRWPGSEDLVWNGGLASASTGYSLDCSPAQQMALELVKGAPLAQRASTLRTALDSLRVSWEVGRVQFTVRRDNCFGDAISVLGELPPEKWRQPFFVTFRGEPGLDAGGVSREFFYKAISELMDPAKGVFRTVEGSTYYPNDDFVVADALQGSEERVLTFAGRLLGKALLEGHHVPSGFNGVLLKHLLSLPVSLTEDLRLLDAEVARSLELISAMNDSQLGDLALTFSVARPTLNGVHDISLRGDGCEEVTEGNVKEFARLRATADLGGQQTSTIGALVRGFRDVVPGAALLLLESPEELREALAGVENIDENEWRRETRLRGAFKDAPSHKVVEWFWAYVASLSHTKKAELLRWATGSARCPLGGFAKLHGRDGVLRPFTLTSVELAQCAYPRAHTCFNRIDLPLFSCQRDLIDAFAVALDPRHAEAFSMD</sequence>
<feature type="compositionally biased region" description="Pro residues" evidence="7">
    <location>
        <begin position="835"/>
        <end position="906"/>
    </location>
</feature>
<keyword evidence="5 6" id="KW-0833">Ubl conjugation pathway</keyword>
<dbReference type="InterPro" id="IPR050409">
    <property type="entry name" value="E3_ubiq-protein_ligase"/>
</dbReference>
<keyword evidence="11" id="KW-1185">Reference proteome</keyword>
<feature type="compositionally biased region" description="Pro residues" evidence="7">
    <location>
        <begin position="733"/>
        <end position="745"/>
    </location>
</feature>
<dbReference type="Gene3D" id="3.30.2160.10">
    <property type="entry name" value="Hect, E3 ligase catalytic domain"/>
    <property type="match status" value="1"/>
</dbReference>
<feature type="chain" id="PRO_5035173845" description="HECT-type E3 ubiquitin transferase" evidence="8">
    <location>
        <begin position="19"/>
        <end position="1803"/>
    </location>
</feature>
<feature type="compositionally biased region" description="Pro residues" evidence="7">
    <location>
        <begin position="242"/>
        <end position="260"/>
    </location>
</feature>
<comment type="caution">
    <text evidence="10">The sequence shown here is derived from an EMBL/GenBank/DDBJ whole genome shotgun (WGS) entry which is preliminary data.</text>
</comment>
<evidence type="ECO:0000256" key="2">
    <source>
        <dbReference type="ARBA" id="ARBA00004906"/>
    </source>
</evidence>
<evidence type="ECO:0000256" key="8">
    <source>
        <dbReference type="SAM" id="SignalP"/>
    </source>
</evidence>
<feature type="compositionally biased region" description="Pro residues" evidence="7">
    <location>
        <begin position="1006"/>
        <end position="1020"/>
    </location>
</feature>
<reference evidence="10" key="1">
    <citation type="submission" date="2021-11" db="EMBL/GenBank/DDBJ databases">
        <authorList>
            <consortium name="Genoscope - CEA"/>
            <person name="William W."/>
        </authorList>
    </citation>
    <scope>NUCLEOTIDE SEQUENCE</scope>
</reference>
<feature type="region of interest" description="Disordered" evidence="7">
    <location>
        <begin position="635"/>
        <end position="1027"/>
    </location>
</feature>
<feature type="active site" description="Glycyl thioester intermediate" evidence="6">
    <location>
        <position position="1769"/>
    </location>
</feature>
<feature type="compositionally biased region" description="Pro residues" evidence="7">
    <location>
        <begin position="756"/>
        <end position="779"/>
    </location>
</feature>
<dbReference type="SUPFAM" id="SSF56204">
    <property type="entry name" value="Hect, E3 ligase catalytic domain"/>
    <property type="match status" value="1"/>
</dbReference>
<feature type="signal peptide" evidence="8">
    <location>
        <begin position="1"/>
        <end position="18"/>
    </location>
</feature>
<dbReference type="InterPro" id="IPR035983">
    <property type="entry name" value="Hect_E3_ubiquitin_ligase"/>
</dbReference>
<proteinExistence type="predicted"/>
<protein>
    <recommendedName>
        <fullName evidence="3">HECT-type E3 ubiquitin transferase</fullName>
        <ecNumber evidence="3">2.3.2.26</ecNumber>
    </recommendedName>
</protein>
<evidence type="ECO:0000256" key="3">
    <source>
        <dbReference type="ARBA" id="ARBA00012485"/>
    </source>
</evidence>
<dbReference type="PANTHER" id="PTHR11254">
    <property type="entry name" value="HECT DOMAIN UBIQUITIN-PROTEIN LIGASE"/>
    <property type="match status" value="1"/>
</dbReference>
<feature type="compositionally biased region" description="Basic residues" evidence="7">
    <location>
        <begin position="746"/>
        <end position="755"/>
    </location>
</feature>
<evidence type="ECO:0000313" key="11">
    <source>
        <dbReference type="Proteomes" id="UP000789595"/>
    </source>
</evidence>
<dbReference type="OrthoDB" id="8068875at2759"/>
<dbReference type="GO" id="GO:0005737">
    <property type="term" value="C:cytoplasm"/>
    <property type="evidence" value="ECO:0007669"/>
    <property type="project" value="TreeGrafter"/>
</dbReference>
<feature type="region of interest" description="Disordered" evidence="7">
    <location>
        <begin position="241"/>
        <end position="268"/>
    </location>
</feature>
<dbReference type="EMBL" id="CAKKNE010000004">
    <property type="protein sequence ID" value="CAH0373518.1"/>
    <property type="molecule type" value="Genomic_DNA"/>
</dbReference>
<evidence type="ECO:0000259" key="9">
    <source>
        <dbReference type="PROSITE" id="PS50237"/>
    </source>
</evidence>
<feature type="compositionally biased region" description="Pro residues" evidence="7">
    <location>
        <begin position="788"/>
        <end position="826"/>
    </location>
</feature>
<name>A0A8J2SN48_9STRA</name>
<feature type="compositionally biased region" description="Pro residues" evidence="7">
    <location>
        <begin position="919"/>
        <end position="993"/>
    </location>
</feature>
<dbReference type="PROSITE" id="PS50237">
    <property type="entry name" value="HECT"/>
    <property type="match status" value="1"/>
</dbReference>
<dbReference type="Pfam" id="PF00632">
    <property type="entry name" value="HECT"/>
    <property type="match status" value="1"/>
</dbReference>
<dbReference type="GO" id="GO:0006511">
    <property type="term" value="P:ubiquitin-dependent protein catabolic process"/>
    <property type="evidence" value="ECO:0007669"/>
    <property type="project" value="TreeGrafter"/>
</dbReference>
<dbReference type="InterPro" id="IPR000569">
    <property type="entry name" value="HECT_dom"/>
</dbReference>
<comment type="catalytic activity">
    <reaction evidence="1">
        <text>S-ubiquitinyl-[E2 ubiquitin-conjugating enzyme]-L-cysteine + [acceptor protein]-L-lysine = [E2 ubiquitin-conjugating enzyme]-L-cysteine + N(6)-ubiquitinyl-[acceptor protein]-L-lysine.</text>
        <dbReference type="EC" id="2.3.2.26"/>
    </reaction>
</comment>
<evidence type="ECO:0000256" key="1">
    <source>
        <dbReference type="ARBA" id="ARBA00000885"/>
    </source>
</evidence>
<feature type="region of interest" description="Disordered" evidence="7">
    <location>
        <begin position="335"/>
        <end position="362"/>
    </location>
</feature>
<dbReference type="SMART" id="SM00119">
    <property type="entry name" value="HECTc"/>
    <property type="match status" value="1"/>
</dbReference>
<dbReference type="InterPro" id="IPR005046">
    <property type="entry name" value="DUF285"/>
</dbReference>
<dbReference type="GO" id="GO:0016567">
    <property type="term" value="P:protein ubiquitination"/>
    <property type="evidence" value="ECO:0007669"/>
    <property type="project" value="TreeGrafter"/>
</dbReference>
<feature type="domain" description="HECT" evidence="9">
    <location>
        <begin position="1458"/>
        <end position="1803"/>
    </location>
</feature>
<evidence type="ECO:0000256" key="5">
    <source>
        <dbReference type="ARBA" id="ARBA00022786"/>
    </source>
</evidence>
<accession>A0A8J2SN48</accession>
<feature type="compositionally biased region" description="Low complexity" evidence="7">
    <location>
        <begin position="994"/>
        <end position="1005"/>
    </location>
</feature>
<dbReference type="Gene3D" id="3.30.2410.10">
    <property type="entry name" value="Hect, E3 ligase catalytic domain"/>
    <property type="match status" value="1"/>
</dbReference>
<feature type="compositionally biased region" description="Pro residues" evidence="7">
    <location>
        <begin position="342"/>
        <end position="356"/>
    </location>
</feature>
<dbReference type="Gene3D" id="3.90.1750.10">
    <property type="entry name" value="Hect, E3 ligase catalytic domains"/>
    <property type="match status" value="1"/>
</dbReference>
<feature type="compositionally biased region" description="Pro residues" evidence="7">
    <location>
        <begin position="658"/>
        <end position="724"/>
    </location>
</feature>
<keyword evidence="4" id="KW-0808">Transferase</keyword>
<evidence type="ECO:0000256" key="6">
    <source>
        <dbReference type="PROSITE-ProRule" id="PRU00104"/>
    </source>
</evidence>